<feature type="transmembrane region" description="Helical" evidence="1">
    <location>
        <begin position="114"/>
        <end position="132"/>
    </location>
</feature>
<reference evidence="2" key="3">
    <citation type="submission" date="2014-01" db="EMBL/GenBank/DDBJ databases">
        <title>Evolution of pathogenesis and genome organization in the Tremellales.</title>
        <authorList>
            <person name="Cuomo C."/>
            <person name="Litvintseva A."/>
            <person name="Heitman J."/>
            <person name="Chen Y."/>
            <person name="Sun S."/>
            <person name="Springer D."/>
            <person name="Dromer F."/>
            <person name="Young S."/>
            <person name="Zeng Q."/>
            <person name="Chapman S."/>
            <person name="Gujja S."/>
            <person name="Saif S."/>
            <person name="Birren B."/>
        </authorList>
    </citation>
    <scope>NUCLEOTIDE SEQUENCE</scope>
    <source>
        <strain evidence="2">CBS 10118</strain>
    </source>
</reference>
<accession>A0A1B9FY06</accession>
<reference evidence="3" key="4">
    <citation type="submission" date="2024-02" db="EMBL/GenBank/DDBJ databases">
        <title>Comparative genomics of Cryptococcus and Kwoniella reveals pathogenesis evolution and contrasting modes of karyotype evolution via chromosome fusion or intercentromeric recombination.</title>
        <authorList>
            <person name="Coelho M.A."/>
            <person name="David-Palma M."/>
            <person name="Shea T."/>
            <person name="Bowers K."/>
            <person name="McGinley-Smith S."/>
            <person name="Mohammad A.W."/>
            <person name="Gnirke A."/>
            <person name="Yurkov A.M."/>
            <person name="Nowrousian M."/>
            <person name="Sun S."/>
            <person name="Cuomo C.A."/>
            <person name="Heitman J."/>
        </authorList>
    </citation>
    <scope>NUCLEOTIDE SEQUENCE</scope>
    <source>
        <strain evidence="3">CBS 10118</strain>
    </source>
</reference>
<keyword evidence="4" id="KW-1185">Reference proteome</keyword>
<reference evidence="2" key="1">
    <citation type="submission" date="2013-07" db="EMBL/GenBank/DDBJ databases">
        <title>The Genome Sequence of Cryptococcus bestiolae CBS10118.</title>
        <authorList>
            <consortium name="The Broad Institute Genome Sequencing Platform"/>
            <person name="Cuomo C."/>
            <person name="Litvintseva A."/>
            <person name="Chen Y."/>
            <person name="Heitman J."/>
            <person name="Sun S."/>
            <person name="Springer D."/>
            <person name="Dromer F."/>
            <person name="Young S.K."/>
            <person name="Zeng Q."/>
            <person name="Gargeya S."/>
            <person name="Fitzgerald M."/>
            <person name="Abouelleil A."/>
            <person name="Alvarado L."/>
            <person name="Berlin A.M."/>
            <person name="Chapman S.B."/>
            <person name="Dewar J."/>
            <person name="Goldberg J."/>
            <person name="Griggs A."/>
            <person name="Gujja S."/>
            <person name="Hansen M."/>
            <person name="Howarth C."/>
            <person name="Imamovic A."/>
            <person name="Larimer J."/>
            <person name="McCowan C."/>
            <person name="Murphy C."/>
            <person name="Pearson M."/>
            <person name="Priest M."/>
            <person name="Roberts A."/>
            <person name="Saif S."/>
            <person name="Shea T."/>
            <person name="Sykes S."/>
            <person name="Wortman J."/>
            <person name="Nusbaum C."/>
            <person name="Birren B."/>
        </authorList>
    </citation>
    <scope>NUCLEOTIDE SEQUENCE [LARGE SCALE GENOMIC DNA]</scope>
    <source>
        <strain evidence="2">CBS 10118</strain>
    </source>
</reference>
<dbReference type="GeneID" id="30211027"/>
<dbReference type="EMBL" id="KI894023">
    <property type="protein sequence ID" value="OCF23645.1"/>
    <property type="molecule type" value="Genomic_DNA"/>
</dbReference>
<keyword evidence="1" id="KW-0812">Transmembrane</keyword>
<reference evidence="3" key="2">
    <citation type="submission" date="2013-07" db="EMBL/GenBank/DDBJ databases">
        <authorList>
            <consortium name="The Broad Institute Genome Sequencing Platform"/>
            <person name="Cuomo C."/>
            <person name="Litvintseva A."/>
            <person name="Chen Y."/>
            <person name="Heitman J."/>
            <person name="Sun S."/>
            <person name="Springer D."/>
            <person name="Dromer F."/>
            <person name="Young S.K."/>
            <person name="Zeng Q."/>
            <person name="Gargeya S."/>
            <person name="Fitzgerald M."/>
            <person name="Abouelleil A."/>
            <person name="Alvarado L."/>
            <person name="Berlin A.M."/>
            <person name="Chapman S.B."/>
            <person name="Dewar J."/>
            <person name="Goldberg J."/>
            <person name="Griggs A."/>
            <person name="Gujja S."/>
            <person name="Hansen M."/>
            <person name="Howarth C."/>
            <person name="Imamovic A."/>
            <person name="Larimer J."/>
            <person name="McCowan C."/>
            <person name="Murphy C."/>
            <person name="Pearson M."/>
            <person name="Priest M."/>
            <person name="Roberts A."/>
            <person name="Saif S."/>
            <person name="Shea T."/>
            <person name="Sykes S."/>
            <person name="Wortman J."/>
            <person name="Nusbaum C."/>
            <person name="Birren B."/>
        </authorList>
    </citation>
    <scope>NUCLEOTIDE SEQUENCE</scope>
    <source>
        <strain evidence="3">CBS 10118</strain>
    </source>
</reference>
<organism evidence="2">
    <name type="scientific">Kwoniella bestiolae CBS 10118</name>
    <dbReference type="NCBI Taxonomy" id="1296100"/>
    <lineage>
        <taxon>Eukaryota</taxon>
        <taxon>Fungi</taxon>
        <taxon>Dikarya</taxon>
        <taxon>Basidiomycota</taxon>
        <taxon>Agaricomycotina</taxon>
        <taxon>Tremellomycetes</taxon>
        <taxon>Tremellales</taxon>
        <taxon>Cryptococcaceae</taxon>
        <taxon>Kwoniella</taxon>
    </lineage>
</organism>
<evidence type="ECO:0000313" key="4">
    <source>
        <dbReference type="Proteomes" id="UP000092730"/>
    </source>
</evidence>
<evidence type="ECO:0000256" key="1">
    <source>
        <dbReference type="SAM" id="Phobius"/>
    </source>
</evidence>
<feature type="transmembrane region" description="Helical" evidence="1">
    <location>
        <begin position="39"/>
        <end position="58"/>
    </location>
</feature>
<proteinExistence type="predicted"/>
<keyword evidence="1" id="KW-1133">Transmembrane helix</keyword>
<evidence type="ECO:0008006" key="5">
    <source>
        <dbReference type="Google" id="ProtNLM"/>
    </source>
</evidence>
<dbReference type="KEGG" id="kbi:30211027"/>
<dbReference type="RefSeq" id="XP_019044715.1">
    <property type="nucleotide sequence ID" value="XM_019193238.1"/>
</dbReference>
<dbReference type="EMBL" id="CP144546">
    <property type="protein sequence ID" value="WVW85595.1"/>
    <property type="molecule type" value="Genomic_DNA"/>
</dbReference>
<dbReference type="Proteomes" id="UP000092730">
    <property type="component" value="Chromosome 6"/>
</dbReference>
<sequence length="165" mass="17824">MSSTHQSQTSTSGRQSVYTPSCICGDYVPPPAVDETAAPALYCCSAGSLIVLDFINLCMRSVEDSEARHFFVGFWIVLAILSVALLVFHQPEPSAHAPICPYYRDKGWKSDEPGIRAFLCIVLALSAALLFWTTYSQPLEQSACVLSSATLEDLNKAVAASKGSQ</sequence>
<protein>
    <recommendedName>
        <fullName evidence="5">Transmembrane protein</fullName>
    </recommendedName>
</protein>
<evidence type="ECO:0000313" key="2">
    <source>
        <dbReference type="EMBL" id="OCF23645.1"/>
    </source>
</evidence>
<name>A0A1B9FY06_9TREE</name>
<dbReference type="VEuPathDB" id="FungiDB:I302_06628"/>
<feature type="transmembrane region" description="Helical" evidence="1">
    <location>
        <begin position="70"/>
        <end position="88"/>
    </location>
</feature>
<gene>
    <name evidence="2" type="ORF">I302_06628</name>
    <name evidence="3" type="ORF">I302_107633</name>
</gene>
<evidence type="ECO:0000313" key="3">
    <source>
        <dbReference type="EMBL" id="WVW85595.1"/>
    </source>
</evidence>
<keyword evidence="1" id="KW-0472">Membrane</keyword>
<dbReference type="AlphaFoldDB" id="A0A1B9FY06"/>